<feature type="non-terminal residue" evidence="2">
    <location>
        <position position="139"/>
    </location>
</feature>
<dbReference type="CDD" id="cd00761">
    <property type="entry name" value="Glyco_tranf_GTA_type"/>
    <property type="match status" value="1"/>
</dbReference>
<sequence>MKLEYSVGIPVRNEEQTIVQTLNSILAQTIQPKEVHVCVNNSSDGTYRKVSDMALAEKKINLIASAPGKANAWNRIISECLENTVMFCDGDVVVNPEAAENMLNEFTENQGLVLIGGSNGYFTSEDTTMFSRFFTENLK</sequence>
<dbReference type="EMBL" id="BARS01018828">
    <property type="protein sequence ID" value="GAF85974.1"/>
    <property type="molecule type" value="Genomic_DNA"/>
</dbReference>
<feature type="domain" description="Glycosyltransferase 2-like" evidence="1">
    <location>
        <begin position="6"/>
        <end position="131"/>
    </location>
</feature>
<gene>
    <name evidence="2" type="ORF">S01H1_30580</name>
</gene>
<name>X0SYF7_9ZZZZ</name>
<dbReference type="InterPro" id="IPR029044">
    <property type="entry name" value="Nucleotide-diphossugar_trans"/>
</dbReference>
<comment type="caution">
    <text evidence="2">The sequence shown here is derived from an EMBL/GenBank/DDBJ whole genome shotgun (WGS) entry which is preliminary data.</text>
</comment>
<evidence type="ECO:0000259" key="1">
    <source>
        <dbReference type="Pfam" id="PF00535"/>
    </source>
</evidence>
<dbReference type="AlphaFoldDB" id="X0SYF7"/>
<organism evidence="2">
    <name type="scientific">marine sediment metagenome</name>
    <dbReference type="NCBI Taxonomy" id="412755"/>
    <lineage>
        <taxon>unclassified sequences</taxon>
        <taxon>metagenomes</taxon>
        <taxon>ecological metagenomes</taxon>
    </lineage>
</organism>
<dbReference type="InterPro" id="IPR001173">
    <property type="entry name" value="Glyco_trans_2-like"/>
</dbReference>
<reference evidence="2" key="1">
    <citation type="journal article" date="2014" name="Front. Microbiol.">
        <title>High frequency of phylogenetically diverse reductive dehalogenase-homologous genes in deep subseafloor sedimentary metagenomes.</title>
        <authorList>
            <person name="Kawai M."/>
            <person name="Futagami T."/>
            <person name="Toyoda A."/>
            <person name="Takaki Y."/>
            <person name="Nishi S."/>
            <person name="Hori S."/>
            <person name="Arai W."/>
            <person name="Tsubouchi T."/>
            <person name="Morono Y."/>
            <person name="Uchiyama I."/>
            <person name="Ito T."/>
            <person name="Fujiyama A."/>
            <person name="Inagaki F."/>
            <person name="Takami H."/>
        </authorList>
    </citation>
    <scope>NUCLEOTIDE SEQUENCE</scope>
    <source>
        <strain evidence="2">Expedition CK06-06</strain>
    </source>
</reference>
<dbReference type="Pfam" id="PF00535">
    <property type="entry name" value="Glycos_transf_2"/>
    <property type="match status" value="1"/>
</dbReference>
<evidence type="ECO:0000313" key="2">
    <source>
        <dbReference type="EMBL" id="GAF85974.1"/>
    </source>
</evidence>
<dbReference type="InterPro" id="IPR050834">
    <property type="entry name" value="Glycosyltransf_2"/>
</dbReference>
<dbReference type="PANTHER" id="PTHR43685">
    <property type="entry name" value="GLYCOSYLTRANSFERASE"/>
    <property type="match status" value="1"/>
</dbReference>
<dbReference type="Gene3D" id="3.90.550.10">
    <property type="entry name" value="Spore Coat Polysaccharide Biosynthesis Protein SpsA, Chain A"/>
    <property type="match status" value="1"/>
</dbReference>
<protein>
    <recommendedName>
        <fullName evidence="1">Glycosyltransferase 2-like domain-containing protein</fullName>
    </recommendedName>
</protein>
<dbReference type="PANTHER" id="PTHR43685:SF2">
    <property type="entry name" value="GLYCOSYLTRANSFERASE 2-LIKE DOMAIN-CONTAINING PROTEIN"/>
    <property type="match status" value="1"/>
</dbReference>
<proteinExistence type="predicted"/>
<accession>X0SYF7</accession>
<dbReference type="SUPFAM" id="SSF53448">
    <property type="entry name" value="Nucleotide-diphospho-sugar transferases"/>
    <property type="match status" value="1"/>
</dbReference>